<name>A0A0M3HTQ7_ASCLU</name>
<accession>A0A0M3HTQ7</accession>
<sequence>MLLEYPDRIFIDVRHGRETEVSSFQWTCAEFMNFLSHVDLYSCKFSRTFYCW</sequence>
<dbReference type="AlphaFoldDB" id="A0A0M3HTQ7"/>
<evidence type="ECO:0000313" key="1">
    <source>
        <dbReference type="Proteomes" id="UP000036681"/>
    </source>
</evidence>
<proteinExistence type="predicted"/>
<organism evidence="1 2">
    <name type="scientific">Ascaris lumbricoides</name>
    <name type="common">Giant roundworm</name>
    <dbReference type="NCBI Taxonomy" id="6252"/>
    <lineage>
        <taxon>Eukaryota</taxon>
        <taxon>Metazoa</taxon>
        <taxon>Ecdysozoa</taxon>
        <taxon>Nematoda</taxon>
        <taxon>Chromadorea</taxon>
        <taxon>Rhabditida</taxon>
        <taxon>Spirurina</taxon>
        <taxon>Ascaridomorpha</taxon>
        <taxon>Ascaridoidea</taxon>
        <taxon>Ascarididae</taxon>
        <taxon>Ascaris</taxon>
    </lineage>
</organism>
<dbReference type="Proteomes" id="UP000036681">
    <property type="component" value="Unplaced"/>
</dbReference>
<reference evidence="2" key="1">
    <citation type="submission" date="2017-02" db="UniProtKB">
        <authorList>
            <consortium name="WormBaseParasite"/>
        </authorList>
    </citation>
    <scope>IDENTIFICATION</scope>
</reference>
<evidence type="ECO:0000313" key="2">
    <source>
        <dbReference type="WBParaSite" id="ALUE_0000606101-mRNA-1"/>
    </source>
</evidence>
<dbReference type="WBParaSite" id="ALUE_0000606101-mRNA-1">
    <property type="protein sequence ID" value="ALUE_0000606101-mRNA-1"/>
    <property type="gene ID" value="ALUE_0000606101"/>
</dbReference>
<keyword evidence="1" id="KW-1185">Reference proteome</keyword>
<protein>
    <submittedName>
        <fullName evidence="2">Rhodanese domain-containing protein</fullName>
    </submittedName>
</protein>